<evidence type="ECO:0000313" key="3">
    <source>
        <dbReference type="EMBL" id="KAF5900723.1"/>
    </source>
</evidence>
<gene>
    <name evidence="3" type="primary">cfap69</name>
    <name evidence="3" type="ORF">DAT39_009530</name>
</gene>
<evidence type="ECO:0000313" key="4">
    <source>
        <dbReference type="Proteomes" id="UP000727407"/>
    </source>
</evidence>
<feature type="region of interest" description="Disordered" evidence="1">
    <location>
        <begin position="867"/>
        <end position="895"/>
    </location>
</feature>
<sequence length="895" mass="100785">MSSSEARVKTSLRSSTGSRTHRHTPRVKLIKPLLTGKSPELTEASRHPDLPRVINLLQESISSSLKERHISALKRVVKRCQNAYFLKDLSDIFQILNICAERSEEHPEYASMLRDLLHICRLPFLKEKTSDEVKYASAVTDSLSQMGFLMRVSDAMVQEQICASIISLYTQDKVKHYGDGVYPTSLVYRREVIERSGLAETLLMSLALLEKQLAVKLQVLQALQILSRFSTVNCSLILKAEGAQKICFHMNEPDTSGQMLFRSTEILWNLLDNGSREEVTEQLSNMDCVMVLKQAFLHHLLNGFRHYDRQLRNDLLVITTLIAENPSAPLIESGFAKELILFATLPQLKTQNPQTRNFKLTFCNEDFEMKKLLLNLLVVLSKDPAAVQLFKESRVILALMLLIRPDSSESRRSGKVQHSWTSVQQEELQLQALASLATLAPLMLDEYMTCQANTCVLMLLDWCTQQGADTFFGQGQGFHGSGGRGGRKAQIRYCIRLLRCMASLSNSVINQDLCDQGAISQLLGLLKIFQERKEEEDTVSVEIQTDVLVTLASLCEGDMHRKDLFGAEGVEVTIRYLKTDLARLYSGLGHNRLVLSAVDCVWTCIVGCYTTEDLFLEKEGAFLLLDIIQSSPRSMQGMVLATLLELCDNPKSLVHVEAWKGEKEITAPALLLQLWRKEEEEIGVKRDQHGRIADEKKPLLTMYQEQEPLESIPANCPSAAVVDVSENLRANIYAFFCRIGFENLPGLSAEDSITLSTVSSYLDFKVAEVWGEVTAELELEGVRPVTPDAEALSSITKSSEDKAKHVSSLQQSVVEQKEQDDLQQEKQAYEEIKLNRKQQELTAKAWEHHVAKISNYNILKESKMLQEKSIASSRPREKPDGFIFHSTQIPGLQTT</sequence>
<dbReference type="GO" id="GO:1990834">
    <property type="term" value="P:response to odorant"/>
    <property type="evidence" value="ECO:0007669"/>
    <property type="project" value="TreeGrafter"/>
</dbReference>
<dbReference type="SUPFAM" id="SSF48371">
    <property type="entry name" value="ARM repeat"/>
    <property type="match status" value="2"/>
</dbReference>
<dbReference type="OrthoDB" id="191673at2759"/>
<dbReference type="PANTHER" id="PTHR14716">
    <property type="entry name" value="CILIA- AND FLAGELLA-ASSOCIATED PROTEIN 69"/>
    <property type="match status" value="1"/>
</dbReference>
<dbReference type="InterPro" id="IPR048732">
    <property type="entry name" value="CFA69"/>
</dbReference>
<comment type="caution">
    <text evidence="3">The sequence shown here is derived from an EMBL/GenBank/DDBJ whole genome shotgun (WGS) entry which is preliminary data.</text>
</comment>
<dbReference type="GO" id="GO:0097225">
    <property type="term" value="C:sperm midpiece"/>
    <property type="evidence" value="ECO:0007669"/>
    <property type="project" value="TreeGrafter"/>
</dbReference>
<protein>
    <submittedName>
        <fullName evidence="3">Cilia- and flagella-associated protein 69</fullName>
    </submittedName>
</protein>
<accession>A0A8J4XBI2</accession>
<evidence type="ECO:0000256" key="1">
    <source>
        <dbReference type="SAM" id="MobiDB-lite"/>
    </source>
</evidence>
<dbReference type="InterPro" id="IPR048733">
    <property type="entry name" value="CFA69_ARM_dom"/>
</dbReference>
<dbReference type="GO" id="GO:0042048">
    <property type="term" value="P:olfactory behavior"/>
    <property type="evidence" value="ECO:0007669"/>
    <property type="project" value="TreeGrafter"/>
</dbReference>
<dbReference type="Pfam" id="PF21049">
    <property type="entry name" value="CFA69_ARM_rpt"/>
    <property type="match status" value="1"/>
</dbReference>
<feature type="domain" description="Cilia- and flagella-associated protein 69 ARM repeats" evidence="2">
    <location>
        <begin position="49"/>
        <end position="773"/>
    </location>
</feature>
<dbReference type="InterPro" id="IPR011989">
    <property type="entry name" value="ARM-like"/>
</dbReference>
<dbReference type="AlphaFoldDB" id="A0A8J4XBI2"/>
<name>A0A8J4XBI2_CLAMG</name>
<keyword evidence="3" id="KW-0282">Flagellum</keyword>
<feature type="compositionally biased region" description="Polar residues" evidence="1">
    <location>
        <begin position="885"/>
        <end position="895"/>
    </location>
</feature>
<feature type="region of interest" description="Disordered" evidence="1">
    <location>
        <begin position="1"/>
        <end position="26"/>
    </location>
</feature>
<proteinExistence type="predicted"/>
<dbReference type="Gene3D" id="1.25.10.10">
    <property type="entry name" value="Leucine-rich Repeat Variant"/>
    <property type="match status" value="2"/>
</dbReference>
<reference evidence="3" key="1">
    <citation type="submission" date="2020-07" db="EMBL/GenBank/DDBJ databases">
        <title>Clarias magur genome sequencing, assembly and annotation.</title>
        <authorList>
            <person name="Kushwaha B."/>
            <person name="Kumar R."/>
            <person name="Das P."/>
            <person name="Joshi C.G."/>
            <person name="Kumar D."/>
            <person name="Nagpure N.S."/>
            <person name="Pandey M."/>
            <person name="Agarwal S."/>
            <person name="Srivastava S."/>
            <person name="Singh M."/>
            <person name="Sahoo L."/>
            <person name="Jayasankar P."/>
            <person name="Meher P.K."/>
            <person name="Koringa P.G."/>
            <person name="Iquebal M.A."/>
            <person name="Das S.P."/>
            <person name="Bit A."/>
            <person name="Patnaik S."/>
            <person name="Patel N."/>
            <person name="Shah T.M."/>
            <person name="Hinsu A."/>
            <person name="Jena J.K."/>
        </authorList>
    </citation>
    <scope>NUCLEOTIDE SEQUENCE</scope>
    <source>
        <strain evidence="3">CIFAMagur01</strain>
        <tissue evidence="3">Testis</tissue>
    </source>
</reference>
<feature type="non-terminal residue" evidence="3">
    <location>
        <position position="895"/>
    </location>
</feature>
<dbReference type="GO" id="GO:1902093">
    <property type="term" value="P:positive regulation of flagellated sperm motility"/>
    <property type="evidence" value="ECO:0007669"/>
    <property type="project" value="TreeGrafter"/>
</dbReference>
<feature type="region of interest" description="Disordered" evidence="1">
    <location>
        <begin position="792"/>
        <end position="822"/>
    </location>
</feature>
<keyword evidence="4" id="KW-1185">Reference proteome</keyword>
<dbReference type="EMBL" id="QNUK01000128">
    <property type="protein sequence ID" value="KAF5900723.1"/>
    <property type="molecule type" value="Genomic_DNA"/>
</dbReference>
<keyword evidence="3" id="KW-0966">Cell projection</keyword>
<keyword evidence="3" id="KW-0969">Cilium</keyword>
<feature type="compositionally biased region" description="Polar residues" evidence="1">
    <location>
        <begin position="1"/>
        <end position="18"/>
    </location>
</feature>
<dbReference type="InterPro" id="IPR016024">
    <property type="entry name" value="ARM-type_fold"/>
</dbReference>
<dbReference type="GO" id="GO:0097730">
    <property type="term" value="C:non-motile cilium"/>
    <property type="evidence" value="ECO:0007669"/>
    <property type="project" value="TreeGrafter"/>
</dbReference>
<dbReference type="Proteomes" id="UP000727407">
    <property type="component" value="Unassembled WGS sequence"/>
</dbReference>
<organism evidence="3 4">
    <name type="scientific">Clarias magur</name>
    <name type="common">Asian catfish</name>
    <name type="synonym">Macropteronotus magur</name>
    <dbReference type="NCBI Taxonomy" id="1594786"/>
    <lineage>
        <taxon>Eukaryota</taxon>
        <taxon>Metazoa</taxon>
        <taxon>Chordata</taxon>
        <taxon>Craniata</taxon>
        <taxon>Vertebrata</taxon>
        <taxon>Euteleostomi</taxon>
        <taxon>Actinopterygii</taxon>
        <taxon>Neopterygii</taxon>
        <taxon>Teleostei</taxon>
        <taxon>Ostariophysi</taxon>
        <taxon>Siluriformes</taxon>
        <taxon>Clariidae</taxon>
        <taxon>Clarias</taxon>
    </lineage>
</organism>
<evidence type="ECO:0000259" key="2">
    <source>
        <dbReference type="Pfam" id="PF21049"/>
    </source>
</evidence>
<dbReference type="PANTHER" id="PTHR14716:SF0">
    <property type="entry name" value="CILIA- AND FLAGELLA-ASSOCIATED PROTEIN 69"/>
    <property type="match status" value="1"/>
</dbReference>